<dbReference type="AlphaFoldDB" id="A0A1G7NQ12"/>
<keyword evidence="5 7" id="KW-1133">Transmembrane helix</keyword>
<feature type="transmembrane region" description="Helical" evidence="7">
    <location>
        <begin position="442"/>
        <end position="465"/>
    </location>
</feature>
<evidence type="ECO:0000256" key="4">
    <source>
        <dbReference type="ARBA" id="ARBA00022692"/>
    </source>
</evidence>
<evidence type="ECO:0000256" key="2">
    <source>
        <dbReference type="ARBA" id="ARBA00007430"/>
    </source>
</evidence>
<keyword evidence="10" id="KW-1185">Reference proteome</keyword>
<keyword evidence="3" id="KW-1003">Cell membrane</keyword>
<evidence type="ECO:0000313" key="8">
    <source>
        <dbReference type="EMBL" id="MWC43309.1"/>
    </source>
</evidence>
<evidence type="ECO:0000313" key="10">
    <source>
        <dbReference type="Proteomes" id="UP000323502"/>
    </source>
</evidence>
<feature type="transmembrane region" description="Helical" evidence="7">
    <location>
        <begin position="145"/>
        <end position="165"/>
    </location>
</feature>
<dbReference type="Proteomes" id="UP000436801">
    <property type="component" value="Unassembled WGS sequence"/>
</dbReference>
<dbReference type="GO" id="GO:0005886">
    <property type="term" value="C:plasma membrane"/>
    <property type="evidence" value="ECO:0007669"/>
    <property type="project" value="UniProtKB-SubCell"/>
</dbReference>
<dbReference type="InterPro" id="IPR050833">
    <property type="entry name" value="Poly_Biosynth_Transport"/>
</dbReference>
<feature type="transmembrane region" description="Helical" evidence="7">
    <location>
        <begin position="412"/>
        <end position="436"/>
    </location>
</feature>
<evidence type="ECO:0000256" key="7">
    <source>
        <dbReference type="SAM" id="Phobius"/>
    </source>
</evidence>
<evidence type="ECO:0000256" key="3">
    <source>
        <dbReference type="ARBA" id="ARBA00022475"/>
    </source>
</evidence>
<feature type="transmembrane region" description="Helical" evidence="7">
    <location>
        <begin position="289"/>
        <end position="315"/>
    </location>
</feature>
<feature type="transmembrane region" description="Helical" evidence="7">
    <location>
        <begin position="115"/>
        <end position="136"/>
    </location>
</feature>
<name>A0A1G7NQ12_9SPHN</name>
<keyword evidence="4 7" id="KW-0812">Transmembrane</keyword>
<evidence type="ECO:0000256" key="5">
    <source>
        <dbReference type="ARBA" id="ARBA00022989"/>
    </source>
</evidence>
<gene>
    <name evidence="8" type="ORF">GQR91_06490</name>
    <name evidence="9" type="ORF">SAMN05216557_105248</name>
</gene>
<dbReference type="RefSeq" id="WP_149682817.1">
    <property type="nucleotide sequence ID" value="NZ_FNBI01000005.1"/>
</dbReference>
<evidence type="ECO:0000256" key="6">
    <source>
        <dbReference type="ARBA" id="ARBA00023136"/>
    </source>
</evidence>
<dbReference type="EMBL" id="WSUT01000005">
    <property type="protein sequence ID" value="MWC43309.1"/>
    <property type="molecule type" value="Genomic_DNA"/>
</dbReference>
<dbReference type="Proteomes" id="UP000323502">
    <property type="component" value="Unassembled WGS sequence"/>
</dbReference>
<comment type="similarity">
    <text evidence="2">Belongs to the polysaccharide synthase family.</text>
</comment>
<evidence type="ECO:0000256" key="1">
    <source>
        <dbReference type="ARBA" id="ARBA00004651"/>
    </source>
</evidence>
<dbReference type="PANTHER" id="PTHR30250">
    <property type="entry name" value="PST FAMILY PREDICTED COLANIC ACID TRANSPORTER"/>
    <property type="match status" value="1"/>
</dbReference>
<proteinExistence type="inferred from homology"/>
<feature type="transmembrane region" description="Helical" evidence="7">
    <location>
        <begin position="12"/>
        <end position="36"/>
    </location>
</feature>
<dbReference type="OrthoDB" id="7356923at2"/>
<feature type="transmembrane region" description="Helical" evidence="7">
    <location>
        <begin position="321"/>
        <end position="343"/>
    </location>
</feature>
<protein>
    <submittedName>
        <fullName evidence="9">Membrane protein involved in the export of O-antigen and teichoic acid</fullName>
    </submittedName>
    <submittedName>
        <fullName evidence="8">Oligosaccharide flippase family protein</fullName>
    </submittedName>
</protein>
<evidence type="ECO:0000313" key="9">
    <source>
        <dbReference type="EMBL" id="SDF76066.1"/>
    </source>
</evidence>
<reference evidence="8 11" key="2">
    <citation type="submission" date="2019-12" db="EMBL/GenBank/DDBJ databases">
        <authorList>
            <person name="Zheng J."/>
        </authorList>
    </citation>
    <scope>NUCLEOTIDE SEQUENCE [LARGE SCALE GENOMIC DNA]</scope>
    <source>
        <strain evidence="8 11">DSM 27347</strain>
    </source>
</reference>
<dbReference type="Pfam" id="PF13440">
    <property type="entry name" value="Polysacc_synt_3"/>
    <property type="match status" value="1"/>
</dbReference>
<accession>A0A1G7NQ12</accession>
<dbReference type="PANTHER" id="PTHR30250:SF10">
    <property type="entry name" value="LIPOPOLYSACCHARIDE BIOSYNTHESIS PROTEIN WZXC"/>
    <property type="match status" value="1"/>
</dbReference>
<feature type="transmembrane region" description="Helical" evidence="7">
    <location>
        <begin position="42"/>
        <end position="61"/>
    </location>
</feature>
<sequence>MSHAATVRGAALWSMGAQYIAFAIQFVVSVVISRFFLSPPEMGLYSIALSAAMMVSILQDFGISRFISGEKDLSDAQIRTCFSVSLIFALSIGFVILALAWPVARFYDDARLTPLLAIVAGSYLLVPFGIVPSALLQRDMDFRSIFLVNVGAAVVNAAVALGLAAGGHSAFSLAWAAVAQQGARAAIGLWRSGARPPFPPRLKGAGPILRFGSNASLLYISSAVGTRSPELVIGRVLTLTAVGLYGRAVSLAAQLQMLVSGAVDGVFYPAFARLRDEGAPLGAPYQRVVAAYSAATWPAMAFLGAAATPIVLMLYGPRWVGVAPLLLWVSLAQVFFTALPLHIELPILLGRIRRLVLLNVADTVASVGLLLLGALWGLQWAAVSRLGYGIAWFAIYVGLMQTLTGFRWRAMLVIYAQSLIATIATIAPLLAAYRWFVAPAAMHFGQLALCALLGCAGWGVAIFAVRHPVRHEVLAVAQGVLSRLPAGRVPRRG</sequence>
<feature type="transmembrane region" description="Helical" evidence="7">
    <location>
        <begin position="355"/>
        <end position="376"/>
    </location>
</feature>
<organism evidence="9 10">
    <name type="scientific">Sphingomonas carotinifaciens</name>
    <dbReference type="NCBI Taxonomy" id="1166323"/>
    <lineage>
        <taxon>Bacteria</taxon>
        <taxon>Pseudomonadati</taxon>
        <taxon>Pseudomonadota</taxon>
        <taxon>Alphaproteobacteria</taxon>
        <taxon>Sphingomonadales</taxon>
        <taxon>Sphingomonadaceae</taxon>
        <taxon>Sphingomonas</taxon>
    </lineage>
</organism>
<keyword evidence="6 7" id="KW-0472">Membrane</keyword>
<dbReference type="EMBL" id="FNBI01000005">
    <property type="protein sequence ID" value="SDF76066.1"/>
    <property type="molecule type" value="Genomic_DNA"/>
</dbReference>
<evidence type="ECO:0000313" key="11">
    <source>
        <dbReference type="Proteomes" id="UP000436801"/>
    </source>
</evidence>
<feature type="transmembrane region" description="Helical" evidence="7">
    <location>
        <begin position="82"/>
        <end position="103"/>
    </location>
</feature>
<reference evidence="9 10" key="1">
    <citation type="submission" date="2016-10" db="EMBL/GenBank/DDBJ databases">
        <authorList>
            <person name="Varghese N."/>
            <person name="Submissions S."/>
        </authorList>
    </citation>
    <scope>NUCLEOTIDE SEQUENCE [LARGE SCALE GENOMIC DNA]</scope>
    <source>
        <strain evidence="9 10">S7-754</strain>
    </source>
</reference>
<comment type="subcellular location">
    <subcellularLocation>
        <location evidence="1">Cell membrane</location>
        <topology evidence="1">Multi-pass membrane protein</topology>
    </subcellularLocation>
</comment>
<feature type="transmembrane region" description="Helical" evidence="7">
    <location>
        <begin position="382"/>
        <end position="400"/>
    </location>
</feature>